<keyword evidence="2" id="KW-0436">Ligase</keyword>
<dbReference type="AlphaFoldDB" id="A0A1E5VHP4"/>
<dbReference type="GO" id="GO:0031956">
    <property type="term" value="F:medium-chain fatty acid-CoA ligase activity"/>
    <property type="evidence" value="ECO:0007669"/>
    <property type="project" value="TreeGrafter"/>
</dbReference>
<accession>A0A1E5VHP4</accession>
<evidence type="ECO:0000313" key="6">
    <source>
        <dbReference type="Proteomes" id="UP000095767"/>
    </source>
</evidence>
<dbReference type="OrthoDB" id="3633556at2759"/>
<dbReference type="STRING" id="888268.A0A1E5VHP4"/>
<evidence type="ECO:0000259" key="4">
    <source>
        <dbReference type="Pfam" id="PF00501"/>
    </source>
</evidence>
<dbReference type="PANTHER" id="PTHR43201:SF5">
    <property type="entry name" value="MEDIUM-CHAIN ACYL-COA LIGASE ACSF2, MITOCHONDRIAL"/>
    <property type="match status" value="1"/>
</dbReference>
<proteinExistence type="inferred from homology"/>
<dbReference type="Gene3D" id="3.40.50.12780">
    <property type="entry name" value="N-terminal domain of ligase-like"/>
    <property type="match status" value="1"/>
</dbReference>
<evidence type="ECO:0000256" key="1">
    <source>
        <dbReference type="ARBA" id="ARBA00006432"/>
    </source>
</evidence>
<dbReference type="PANTHER" id="PTHR43201">
    <property type="entry name" value="ACYL-COA SYNTHETASE"/>
    <property type="match status" value="1"/>
</dbReference>
<dbReference type="InterPro" id="IPR000873">
    <property type="entry name" value="AMP-dep_synth/lig_dom"/>
</dbReference>
<evidence type="ECO:0000313" key="5">
    <source>
        <dbReference type="EMBL" id="OEL24646.1"/>
    </source>
</evidence>
<feature type="region of interest" description="Disordered" evidence="3">
    <location>
        <begin position="93"/>
        <end position="141"/>
    </location>
</feature>
<feature type="compositionally biased region" description="Basic residues" evidence="3">
    <location>
        <begin position="98"/>
        <end position="112"/>
    </location>
</feature>
<organism evidence="5 6">
    <name type="scientific">Dichanthelium oligosanthes</name>
    <dbReference type="NCBI Taxonomy" id="888268"/>
    <lineage>
        <taxon>Eukaryota</taxon>
        <taxon>Viridiplantae</taxon>
        <taxon>Streptophyta</taxon>
        <taxon>Embryophyta</taxon>
        <taxon>Tracheophyta</taxon>
        <taxon>Spermatophyta</taxon>
        <taxon>Magnoliopsida</taxon>
        <taxon>Liliopsida</taxon>
        <taxon>Poales</taxon>
        <taxon>Poaceae</taxon>
        <taxon>PACMAD clade</taxon>
        <taxon>Panicoideae</taxon>
        <taxon>Panicodae</taxon>
        <taxon>Paniceae</taxon>
        <taxon>Dichantheliinae</taxon>
        <taxon>Dichanthelium</taxon>
    </lineage>
</organism>
<dbReference type="Proteomes" id="UP000095767">
    <property type="component" value="Unassembled WGS sequence"/>
</dbReference>
<dbReference type="GO" id="GO:0006631">
    <property type="term" value="P:fatty acid metabolic process"/>
    <property type="evidence" value="ECO:0007669"/>
    <property type="project" value="TreeGrafter"/>
</dbReference>
<dbReference type="SUPFAM" id="SSF56801">
    <property type="entry name" value="Acetyl-CoA synthetase-like"/>
    <property type="match status" value="1"/>
</dbReference>
<evidence type="ECO:0000256" key="2">
    <source>
        <dbReference type="ARBA" id="ARBA00022598"/>
    </source>
</evidence>
<reference evidence="5 6" key="1">
    <citation type="submission" date="2016-09" db="EMBL/GenBank/DDBJ databases">
        <title>The draft genome of Dichanthelium oligosanthes: A C3 panicoid grass species.</title>
        <authorList>
            <person name="Studer A.J."/>
            <person name="Schnable J.C."/>
            <person name="Brutnell T.P."/>
        </authorList>
    </citation>
    <scope>NUCLEOTIDE SEQUENCE [LARGE SCALE GENOMIC DNA]</scope>
    <source>
        <strain evidence="6">cv. Kellogg 1175</strain>
        <tissue evidence="5">Leaf</tissue>
    </source>
</reference>
<evidence type="ECO:0000256" key="3">
    <source>
        <dbReference type="SAM" id="MobiDB-lite"/>
    </source>
</evidence>
<sequence>MLKGAAADFPSRVAVAVPGRLELTHAALDALVDAAAARLVADAGVLPGHVVPLSFPNTVELVIMVLAIVRARGVAALLDPAYTQEKFRVLPLRLRGAPPHHQRRGQRRRAGRRGQAGSATGPRRRHSPGRGWAGPLRRSPG</sequence>
<protein>
    <recommendedName>
        <fullName evidence="4">AMP-dependent synthetase/ligase domain-containing protein</fullName>
    </recommendedName>
</protein>
<dbReference type="Pfam" id="PF00501">
    <property type="entry name" value="AMP-binding"/>
    <property type="match status" value="1"/>
</dbReference>
<keyword evidence="6" id="KW-1185">Reference proteome</keyword>
<gene>
    <name evidence="5" type="ORF">BAE44_0014336</name>
</gene>
<dbReference type="EMBL" id="LWDX02039242">
    <property type="protein sequence ID" value="OEL24646.1"/>
    <property type="molecule type" value="Genomic_DNA"/>
</dbReference>
<feature type="domain" description="AMP-dependent synthetase/ligase" evidence="4">
    <location>
        <begin position="5"/>
        <end position="87"/>
    </location>
</feature>
<comment type="similarity">
    <text evidence="1">Belongs to the ATP-dependent AMP-binding enzyme family.</text>
</comment>
<dbReference type="InterPro" id="IPR042099">
    <property type="entry name" value="ANL_N_sf"/>
</dbReference>
<name>A0A1E5VHP4_9POAL</name>
<comment type="caution">
    <text evidence="5">The sequence shown here is derived from an EMBL/GenBank/DDBJ whole genome shotgun (WGS) entry which is preliminary data.</text>
</comment>